<comment type="caution">
    <text evidence="2">The sequence shown here is derived from an EMBL/GenBank/DDBJ whole genome shotgun (WGS) entry which is preliminary data.</text>
</comment>
<keyword evidence="1" id="KW-1133">Transmembrane helix</keyword>
<feature type="transmembrane region" description="Helical" evidence="1">
    <location>
        <begin position="371"/>
        <end position="390"/>
    </location>
</feature>
<dbReference type="GO" id="GO:0016874">
    <property type="term" value="F:ligase activity"/>
    <property type="evidence" value="ECO:0007669"/>
    <property type="project" value="UniProtKB-KW"/>
</dbReference>
<evidence type="ECO:0000313" key="2">
    <source>
        <dbReference type="EMBL" id="MEE2001327.1"/>
    </source>
</evidence>
<evidence type="ECO:0000313" key="3">
    <source>
        <dbReference type="Proteomes" id="UP001336314"/>
    </source>
</evidence>
<feature type="transmembrane region" description="Helical" evidence="1">
    <location>
        <begin position="198"/>
        <end position="214"/>
    </location>
</feature>
<keyword evidence="2" id="KW-0436">Ligase</keyword>
<name>A0ABU7J5P2_9GAMM</name>
<gene>
    <name evidence="2" type="ORF">QWY20_07670</name>
</gene>
<accession>A0ABU7J5P2</accession>
<keyword evidence="1" id="KW-0472">Membrane</keyword>
<feature type="transmembrane region" description="Helical" evidence="1">
    <location>
        <begin position="220"/>
        <end position="236"/>
    </location>
</feature>
<dbReference type="EMBL" id="JAUHLI010000006">
    <property type="protein sequence ID" value="MEE2001327.1"/>
    <property type="molecule type" value="Genomic_DNA"/>
</dbReference>
<reference evidence="2 3" key="1">
    <citation type="submission" date="2023-07" db="EMBL/GenBank/DDBJ databases">
        <title>Alkalimonas sp., MEB108 novel, alkaliphilic bacterium isolated from Lonar Lake, India.</title>
        <authorList>
            <person name="Joshi A."/>
            <person name="Thite S."/>
        </authorList>
    </citation>
    <scope>NUCLEOTIDE SEQUENCE [LARGE SCALE GENOMIC DNA]</scope>
    <source>
        <strain evidence="2 3">MEB108</strain>
    </source>
</reference>
<evidence type="ECO:0000256" key="1">
    <source>
        <dbReference type="SAM" id="Phobius"/>
    </source>
</evidence>
<feature type="transmembrane region" description="Helical" evidence="1">
    <location>
        <begin position="64"/>
        <end position="84"/>
    </location>
</feature>
<keyword evidence="3" id="KW-1185">Reference proteome</keyword>
<sequence length="421" mass="46651">MIKQSTTTTGLHVIFLLAAFSLLLDMVQGALQSQGMLGLPVAQAFKGALLVAMLWLLNSSDRRFLLLLAGLAASLMLGPFVTQWQLRPALGFGQELILICKLFAPLVVLVAFARLTRLEPQLARRSLQRLMLFFSLVLLLNFVFGFAGFGYAAYSPMEQIELGSLGSSGFFVSANELSALLLILAAFLLHQCWAKHKALYAVVLMLALFCALQLLTKTALFGVLLLAALIPVLHQEAERRRQFAVVIAAAAMLLLISSPLWLPALLTQLGLYQKLLWVWQEKGVLGLMLSSRELYMQQNLQVLTEHFPPWHWLLGVGQAGIALYQKKYFAESDFFDLPVFFGAMALVFALGWFGYLLWLSWQARGIAEGRVLLLVNTVLLLLAALAGHVLTSGLLWLPWGCWCGYQLATQSRLAAEQRSLL</sequence>
<feature type="transmembrane region" description="Helical" evidence="1">
    <location>
        <begin position="96"/>
        <end position="118"/>
    </location>
</feature>
<feature type="transmembrane region" description="Helical" evidence="1">
    <location>
        <begin position="166"/>
        <end position="189"/>
    </location>
</feature>
<keyword evidence="1" id="KW-0812">Transmembrane</keyword>
<dbReference type="RefSeq" id="WP_330128428.1">
    <property type="nucleotide sequence ID" value="NZ_JAUHLI010000006.1"/>
</dbReference>
<feature type="transmembrane region" description="Helical" evidence="1">
    <location>
        <begin position="39"/>
        <end position="57"/>
    </location>
</feature>
<dbReference type="Proteomes" id="UP001336314">
    <property type="component" value="Unassembled WGS sequence"/>
</dbReference>
<feature type="transmembrane region" description="Helical" evidence="1">
    <location>
        <begin position="130"/>
        <end position="154"/>
    </location>
</feature>
<proteinExistence type="predicted"/>
<feature type="transmembrane region" description="Helical" evidence="1">
    <location>
        <begin position="243"/>
        <end position="262"/>
    </location>
</feature>
<feature type="transmembrane region" description="Helical" evidence="1">
    <location>
        <begin position="339"/>
        <end position="359"/>
    </location>
</feature>
<protein>
    <submittedName>
        <fullName evidence="2">O-antigen ligase family protein</fullName>
    </submittedName>
</protein>
<organism evidence="2 3">
    <name type="scientific">Alkalimonas cellulosilytica</name>
    <dbReference type="NCBI Taxonomy" id="3058395"/>
    <lineage>
        <taxon>Bacteria</taxon>
        <taxon>Pseudomonadati</taxon>
        <taxon>Pseudomonadota</taxon>
        <taxon>Gammaproteobacteria</taxon>
        <taxon>Alkalimonas</taxon>
    </lineage>
</organism>